<dbReference type="AlphaFoldDB" id="A0AAV5U6H3"/>
<protein>
    <recommendedName>
        <fullName evidence="4">C2H2-type domain-containing protein</fullName>
    </recommendedName>
</protein>
<dbReference type="Proteomes" id="UP001432027">
    <property type="component" value="Unassembled WGS sequence"/>
</dbReference>
<evidence type="ECO:0000313" key="2">
    <source>
        <dbReference type="EMBL" id="GMT02053.1"/>
    </source>
</evidence>
<feature type="region of interest" description="Disordered" evidence="1">
    <location>
        <begin position="243"/>
        <end position="278"/>
    </location>
</feature>
<name>A0AAV5U6H3_9BILA</name>
<keyword evidence="3" id="KW-1185">Reference proteome</keyword>
<feature type="compositionally biased region" description="Low complexity" evidence="1">
    <location>
        <begin position="243"/>
        <end position="259"/>
    </location>
</feature>
<gene>
    <name evidence="2" type="ORF">PENTCL1PPCAC_24227</name>
</gene>
<proteinExistence type="predicted"/>
<feature type="compositionally biased region" description="Basic and acidic residues" evidence="1">
    <location>
        <begin position="265"/>
        <end position="278"/>
    </location>
</feature>
<feature type="non-terminal residue" evidence="2">
    <location>
        <position position="1"/>
    </location>
</feature>
<evidence type="ECO:0008006" key="4">
    <source>
        <dbReference type="Google" id="ProtNLM"/>
    </source>
</evidence>
<organism evidence="2 3">
    <name type="scientific">Pristionchus entomophagus</name>
    <dbReference type="NCBI Taxonomy" id="358040"/>
    <lineage>
        <taxon>Eukaryota</taxon>
        <taxon>Metazoa</taxon>
        <taxon>Ecdysozoa</taxon>
        <taxon>Nematoda</taxon>
        <taxon>Chromadorea</taxon>
        <taxon>Rhabditida</taxon>
        <taxon>Rhabditina</taxon>
        <taxon>Diplogasteromorpha</taxon>
        <taxon>Diplogasteroidea</taxon>
        <taxon>Neodiplogasteridae</taxon>
        <taxon>Pristionchus</taxon>
    </lineage>
</organism>
<reference evidence="2" key="1">
    <citation type="submission" date="2023-10" db="EMBL/GenBank/DDBJ databases">
        <title>Genome assembly of Pristionchus species.</title>
        <authorList>
            <person name="Yoshida K."/>
            <person name="Sommer R.J."/>
        </authorList>
    </citation>
    <scope>NUCLEOTIDE SEQUENCE</scope>
    <source>
        <strain evidence="2">RS0144</strain>
    </source>
</reference>
<dbReference type="EMBL" id="BTSX01000005">
    <property type="protein sequence ID" value="GMT02053.1"/>
    <property type="molecule type" value="Genomic_DNA"/>
</dbReference>
<accession>A0AAV5U6H3</accession>
<evidence type="ECO:0000313" key="3">
    <source>
        <dbReference type="Proteomes" id="UP001432027"/>
    </source>
</evidence>
<evidence type="ECO:0000256" key="1">
    <source>
        <dbReference type="SAM" id="MobiDB-lite"/>
    </source>
</evidence>
<comment type="caution">
    <text evidence="2">The sequence shown here is derived from an EMBL/GenBank/DDBJ whole genome shotgun (WGS) entry which is preliminary data.</text>
</comment>
<sequence length="278" mass="30733">NSISDPTNIFQMCSPDSPEAISYEKARAEINQYKLRPGGLGLVRLPQLLILECEACEKSLPKNQIIPHFLSKGHEKKIRARSAAVSRAAIGYWVEMLQPEPAAQPMEQSEAAEAVIEEDAAPDITVQPLDTGMEPHQIGDSPNIFHLCHPDSWNSIPYEEAQEKLLSVVPVGHTFFPRVNQLFESSPQLKTLAFDCQACEEKFSGSGMLLHFIGMRHRAKVSELGVSVSRGAIEYWVDKLQPEPAAQQMQQPETAAAAADPNSSEMEKGDKKDEEVDV</sequence>